<dbReference type="EMBL" id="CP022987">
    <property type="protein sequence ID" value="QAA95395.1"/>
    <property type="molecule type" value="Genomic_DNA"/>
</dbReference>
<organism evidence="1 2">
    <name type="scientific">Pollutimonas thiosulfatoxidans</name>
    <dbReference type="NCBI Taxonomy" id="2028345"/>
    <lineage>
        <taxon>Bacteria</taxon>
        <taxon>Pseudomonadati</taxon>
        <taxon>Pseudomonadota</taxon>
        <taxon>Betaproteobacteria</taxon>
        <taxon>Burkholderiales</taxon>
        <taxon>Alcaligenaceae</taxon>
        <taxon>Pollutimonas</taxon>
    </lineage>
</organism>
<dbReference type="InterPro" id="IPR014710">
    <property type="entry name" value="RmlC-like_jellyroll"/>
</dbReference>
<dbReference type="Gene3D" id="2.60.120.10">
    <property type="entry name" value="Jelly Rolls"/>
    <property type="match status" value="1"/>
</dbReference>
<sequence length="112" mass="12552">MALAQDATQTDGDKYKVVLENECVRVLEYRDQPGDKTQQHRHPAFVLYALSPFERTLTLPDGKVLRRQFKAGEVMWSEAQTHIGANVGQTATHVLITELKSSPQGNQGCTKR</sequence>
<proteinExistence type="predicted"/>
<keyword evidence="2" id="KW-1185">Reference proteome</keyword>
<evidence type="ECO:0000313" key="1">
    <source>
        <dbReference type="EMBL" id="QAA95395.1"/>
    </source>
</evidence>
<dbReference type="AlphaFoldDB" id="A0A451FSH1"/>
<protein>
    <submittedName>
        <fullName evidence="1">Cytoplasmic protein</fullName>
    </submittedName>
</protein>
<gene>
    <name evidence="1" type="ORF">CKA81_00765</name>
</gene>
<evidence type="ECO:0000313" key="2">
    <source>
        <dbReference type="Proteomes" id="UP000283474"/>
    </source>
</evidence>
<dbReference type="Proteomes" id="UP000283474">
    <property type="component" value="Chromosome"/>
</dbReference>
<dbReference type="OrthoDB" id="9800684at2"/>
<name>A0A451FSH1_9BURK</name>
<accession>A0A451FSH1</accession>
<reference evidence="1 2" key="1">
    <citation type="submission" date="2017-08" db="EMBL/GenBank/DDBJ databases">
        <authorList>
            <person name="Park S.-J."/>
            <person name="Kim H."/>
        </authorList>
    </citation>
    <scope>NUCLEOTIDE SEQUENCE [LARGE SCALE GENOMIC DNA]</scope>
    <source>
        <strain evidence="2">ye3</strain>
    </source>
</reference>
<dbReference type="KEGG" id="pus:CKA81_00765"/>